<keyword evidence="1" id="KW-0472">Membrane</keyword>
<dbReference type="OrthoDB" id="2344991at2759"/>
<dbReference type="Pfam" id="PF08570">
    <property type="entry name" value="DUF1761"/>
    <property type="match status" value="1"/>
</dbReference>
<feature type="transmembrane region" description="Helical" evidence="1">
    <location>
        <begin position="97"/>
        <end position="118"/>
    </location>
</feature>
<evidence type="ECO:0000313" key="3">
    <source>
        <dbReference type="Proteomes" id="UP000053447"/>
    </source>
</evidence>
<gene>
    <name evidence="2" type="ORF">T551_03446</name>
</gene>
<name>A0A0W4ZDR8_PNEJ7</name>
<feature type="transmembrane region" description="Helical" evidence="1">
    <location>
        <begin position="130"/>
        <end position="148"/>
    </location>
</feature>
<proteinExistence type="predicted"/>
<comment type="caution">
    <text evidence="2">The sequence shown here is derived from an EMBL/GenBank/DDBJ whole genome shotgun (WGS) entry which is preliminary data.</text>
</comment>
<evidence type="ECO:0000256" key="1">
    <source>
        <dbReference type="SAM" id="Phobius"/>
    </source>
</evidence>
<keyword evidence="1" id="KW-0812">Transmembrane</keyword>
<dbReference type="InterPro" id="IPR013879">
    <property type="entry name" value="DUF1761"/>
</dbReference>
<dbReference type="Proteomes" id="UP000053447">
    <property type="component" value="Unassembled WGS sequence"/>
</dbReference>
<dbReference type="RefSeq" id="XP_018228058.1">
    <property type="nucleotide sequence ID" value="XM_018375709.1"/>
</dbReference>
<keyword evidence="1" id="KW-1133">Transmembrane helix</keyword>
<dbReference type="EMBL" id="LFWA01000017">
    <property type="protein sequence ID" value="KTW26529.1"/>
    <property type="molecule type" value="Genomic_DNA"/>
</dbReference>
<dbReference type="GeneID" id="28941964"/>
<accession>A0A0W4ZDR8</accession>
<keyword evidence="3" id="KW-1185">Reference proteome</keyword>
<organism evidence="2 3">
    <name type="scientific">Pneumocystis jirovecii (strain RU7)</name>
    <name type="common">Human pneumocystis pneumonia agent</name>
    <dbReference type="NCBI Taxonomy" id="1408657"/>
    <lineage>
        <taxon>Eukaryota</taxon>
        <taxon>Fungi</taxon>
        <taxon>Dikarya</taxon>
        <taxon>Ascomycota</taxon>
        <taxon>Taphrinomycotina</taxon>
        <taxon>Pneumocystomycetes</taxon>
        <taxon>Pneumocystaceae</taxon>
        <taxon>Pneumocystis</taxon>
    </lineage>
</organism>
<dbReference type="AlphaFoldDB" id="A0A0W4ZDR8"/>
<reference evidence="3" key="1">
    <citation type="journal article" date="2016" name="Nat. Commun.">
        <title>Genome analysis of three Pneumocystis species reveals adaptation mechanisms to life exclusively in mammalian hosts.</title>
        <authorList>
            <person name="Ma L."/>
            <person name="Chen Z."/>
            <person name="Huang D.W."/>
            <person name="Kutty G."/>
            <person name="Ishihara M."/>
            <person name="Wang H."/>
            <person name="Abouelleil A."/>
            <person name="Bishop L."/>
            <person name="Davey E."/>
            <person name="Deng R."/>
            <person name="Deng X."/>
            <person name="Fan L."/>
            <person name="Fantoni G."/>
            <person name="Fitzgerald M."/>
            <person name="Gogineni E."/>
            <person name="Goldberg J.M."/>
            <person name="Handley G."/>
            <person name="Hu X."/>
            <person name="Huber C."/>
            <person name="Jiao X."/>
            <person name="Jones K."/>
            <person name="Levin J.Z."/>
            <person name="Liu Y."/>
            <person name="Macdonald P."/>
            <person name="Melnikov A."/>
            <person name="Raley C."/>
            <person name="Sassi M."/>
            <person name="Sherman B.T."/>
            <person name="Song X."/>
            <person name="Sykes S."/>
            <person name="Tran B."/>
            <person name="Walsh L."/>
            <person name="Xia Y."/>
            <person name="Yang J."/>
            <person name="Young S."/>
            <person name="Zeng Q."/>
            <person name="Zheng X."/>
            <person name="Stephens R."/>
            <person name="Nusbaum C."/>
            <person name="Birren B.W."/>
            <person name="Azadi P."/>
            <person name="Lempicki R.A."/>
            <person name="Cuomo C.A."/>
            <person name="Kovacs J.A."/>
        </authorList>
    </citation>
    <scope>NUCLEOTIDE SEQUENCE [LARGE SCALE GENOMIC DNA]</scope>
    <source>
        <strain evidence="3">RU7</strain>
    </source>
</reference>
<dbReference type="PANTHER" id="PTHR40638:SF1">
    <property type="entry name" value="UPF0591 MEMBRANE PROTEIN C15E1.02C"/>
    <property type="match status" value="1"/>
</dbReference>
<protein>
    <submittedName>
        <fullName evidence="2">Uncharacterized protein</fullName>
    </submittedName>
</protein>
<dbReference type="VEuPathDB" id="FungiDB:T551_03446"/>
<dbReference type="PANTHER" id="PTHR40638">
    <property type="entry name" value="UPF0591 MEMBRANE PROTEIN C15E1.02C"/>
    <property type="match status" value="1"/>
</dbReference>
<sequence length="153" mass="16243">MISDIPCGACITRVCPTAVVVGSVFGHLTSYLVYGPLFGETWQRAMCLDKNSEFWASKETGSLSVMYGSSVLSSGVQAYAMAALLKLAGGARYKNAFYIGTLVFAASSLPAVVAAYTVERRPKEYIFVKAAIGLTQTVGLGLVLASYASRFSL</sequence>
<dbReference type="eggNOG" id="ENOG502S2WW">
    <property type="taxonomic scope" value="Eukaryota"/>
</dbReference>
<evidence type="ECO:0000313" key="2">
    <source>
        <dbReference type="EMBL" id="KTW26529.1"/>
    </source>
</evidence>